<proteinExistence type="predicted"/>
<dbReference type="Proteomes" id="UP000217076">
    <property type="component" value="Unassembled WGS sequence"/>
</dbReference>
<keyword evidence="1" id="KW-0472">Membrane</keyword>
<keyword evidence="1" id="KW-0812">Transmembrane</keyword>
<evidence type="ECO:0000256" key="1">
    <source>
        <dbReference type="SAM" id="Phobius"/>
    </source>
</evidence>
<name>A0A1G8ETY7_9PROT</name>
<dbReference type="STRING" id="83401.SAMN05421742_11136"/>
<reference evidence="3" key="1">
    <citation type="submission" date="2016-10" db="EMBL/GenBank/DDBJ databases">
        <authorList>
            <person name="Varghese N."/>
            <person name="Submissions S."/>
        </authorList>
    </citation>
    <scope>NUCLEOTIDE SEQUENCE [LARGE SCALE GENOMIC DNA]</scope>
    <source>
        <strain evidence="3">930I</strain>
    </source>
</reference>
<gene>
    <name evidence="2" type="ORF">SAMN05421742_11136</name>
</gene>
<dbReference type="EMBL" id="FNCV01000011">
    <property type="protein sequence ID" value="SDH73314.1"/>
    <property type="molecule type" value="Genomic_DNA"/>
</dbReference>
<evidence type="ECO:0000313" key="3">
    <source>
        <dbReference type="Proteomes" id="UP000217076"/>
    </source>
</evidence>
<keyword evidence="3" id="KW-1185">Reference proteome</keyword>
<keyword evidence="1" id="KW-1133">Transmembrane helix</keyword>
<protein>
    <submittedName>
        <fullName evidence="2">Uncharacterized protein</fullName>
    </submittedName>
</protein>
<dbReference type="AlphaFoldDB" id="A0A1G8ETY7"/>
<organism evidence="2 3">
    <name type="scientific">Roseospirillum parvum</name>
    <dbReference type="NCBI Taxonomy" id="83401"/>
    <lineage>
        <taxon>Bacteria</taxon>
        <taxon>Pseudomonadati</taxon>
        <taxon>Pseudomonadota</taxon>
        <taxon>Alphaproteobacteria</taxon>
        <taxon>Rhodospirillales</taxon>
        <taxon>Rhodospirillaceae</taxon>
        <taxon>Roseospirillum</taxon>
    </lineage>
</organism>
<sequence length="34" mass="3416">MTHFDSRMLAEGLALGGLFAVIAAWGVVGAALIG</sequence>
<accession>A0A1G8ETY7</accession>
<feature type="transmembrane region" description="Helical" evidence="1">
    <location>
        <begin position="12"/>
        <end position="33"/>
    </location>
</feature>
<evidence type="ECO:0000313" key="2">
    <source>
        <dbReference type="EMBL" id="SDH73314.1"/>
    </source>
</evidence>